<dbReference type="SMART" id="SM00235">
    <property type="entry name" value="ZnMc"/>
    <property type="match status" value="1"/>
</dbReference>
<keyword evidence="7" id="KW-0865">Zymogen</keyword>
<comment type="caution">
    <text evidence="10">Lacks conserved residue(s) required for the propagation of feature annotation.</text>
</comment>
<dbReference type="InterPro" id="IPR034035">
    <property type="entry name" value="Astacin-like_dom"/>
</dbReference>
<evidence type="ECO:0000313" key="17">
    <source>
        <dbReference type="Proteomes" id="UP001177023"/>
    </source>
</evidence>
<dbReference type="Gene3D" id="2.60.120.290">
    <property type="entry name" value="Spermadhesin, CUB domain"/>
    <property type="match status" value="1"/>
</dbReference>
<dbReference type="Proteomes" id="UP001177023">
    <property type="component" value="Unassembled WGS sequence"/>
</dbReference>
<evidence type="ECO:0000256" key="9">
    <source>
        <dbReference type="ARBA" id="ARBA00023180"/>
    </source>
</evidence>
<reference evidence="16" key="1">
    <citation type="submission" date="2023-06" db="EMBL/GenBank/DDBJ databases">
        <authorList>
            <person name="Delattre M."/>
        </authorList>
    </citation>
    <scope>NUCLEOTIDE SEQUENCE</scope>
    <source>
        <strain evidence="16">AF72</strain>
    </source>
</reference>
<keyword evidence="1" id="KW-0245">EGF-like domain</keyword>
<evidence type="ECO:0000256" key="6">
    <source>
        <dbReference type="ARBA" id="ARBA00023049"/>
    </source>
</evidence>
<sequence>MEPVGIYWRPEGMSLHGTRLRIRGTCLLLRLFYFVTLYSVTAVRVQKVSPEQLHQLQAVLEGSAVEKVSQQQSDGIELFADVRRQPGAHPSHNELSVNEVSNYFQGDVDLSLTQYNAITNHLRRTGSRREKRKIGKSPFYNLWDRGKSISYDFAENVPRDTRAKIRDALRLWQRNTCIRFEENGPNIDRLEFFDGGGCSSFVGKVGGTQGISIATPGCDAVGIISHEIGHSLGNFHEQARPDQEQHISVNWNNIPLGRWNNFNAVGDAQADTYGLPYDTGSVMHYGPFGFATDPYVPTIRTIERSQQTTIGQRAGPSFLDYQAINLAYGCYKNCPPIRCHRGGYPHPNNCSTCMCPEGLAGDHCDFVRASNQECGGVIWVSEQGFYINSPYYPRHFPKGSECYWLLRSVNGAPLSLKFDGKFDFYCEDTCDKSVAPRRTFVSKTHEMLVIMKGSAGGSQGFQAFVQARAVGTPTTPRPVNLRKVVTTTASPTEVATAAECNCGEWSEWIGECSQVCGGCGSRQRTRQCAKEDCHDVDKRPCNFKACPEGTNFLINNGEFHILWRGCCVGMIRSQTECTALASGENPLFSIITSLLSSSDQKKAERTNTIQGEHGGSLPGDGKGQRVWKDY</sequence>
<dbReference type="SUPFAM" id="SSF55486">
    <property type="entry name" value="Metalloproteases ('zincins'), catalytic domain"/>
    <property type="match status" value="1"/>
</dbReference>
<dbReference type="InterPro" id="IPR001506">
    <property type="entry name" value="Peptidase_M12A"/>
</dbReference>
<evidence type="ECO:0000256" key="7">
    <source>
        <dbReference type="ARBA" id="ARBA00023145"/>
    </source>
</evidence>
<keyword evidence="9" id="KW-0325">Glycoprotein</keyword>
<evidence type="ECO:0000256" key="5">
    <source>
        <dbReference type="ARBA" id="ARBA00022833"/>
    </source>
</evidence>
<comment type="caution">
    <text evidence="16">The sequence shown here is derived from an EMBL/GenBank/DDBJ whole genome shotgun (WGS) entry which is preliminary data.</text>
</comment>
<feature type="domain" description="Peptidase M12A" evidence="15">
    <location>
        <begin position="132"/>
        <end position="331"/>
    </location>
</feature>
<feature type="binding site" evidence="11">
    <location>
        <position position="226"/>
    </location>
    <ligand>
        <name>Zn(2+)</name>
        <dbReference type="ChEBI" id="CHEBI:29105"/>
        <note>catalytic</note>
    </ligand>
</feature>
<dbReference type="GO" id="GO:0006508">
    <property type="term" value="P:proteolysis"/>
    <property type="evidence" value="ECO:0007669"/>
    <property type="project" value="UniProtKB-KW"/>
</dbReference>
<feature type="binding site" evidence="11">
    <location>
        <position position="230"/>
    </location>
    <ligand>
        <name>Zn(2+)</name>
        <dbReference type="ChEBI" id="CHEBI:29105"/>
        <note>catalytic</note>
    </ligand>
</feature>
<feature type="region of interest" description="Disordered" evidence="13">
    <location>
        <begin position="602"/>
        <end position="630"/>
    </location>
</feature>
<gene>
    <name evidence="16" type="ORF">MSPICULIGERA_LOCUS14234</name>
</gene>
<dbReference type="CDD" id="cd04280">
    <property type="entry name" value="ZnMc_astacin_like"/>
    <property type="match status" value="1"/>
</dbReference>
<keyword evidence="17" id="KW-1185">Reference proteome</keyword>
<feature type="domain" description="CUB" evidence="14">
    <location>
        <begin position="374"/>
        <end position="430"/>
    </location>
</feature>
<dbReference type="GO" id="GO:0004222">
    <property type="term" value="F:metalloendopeptidase activity"/>
    <property type="evidence" value="ECO:0007669"/>
    <property type="project" value="UniProtKB-UniRule"/>
</dbReference>
<dbReference type="PROSITE" id="PS51864">
    <property type="entry name" value="ASTACIN"/>
    <property type="match status" value="1"/>
</dbReference>
<keyword evidence="3 11" id="KW-0479">Metal-binding</keyword>
<dbReference type="SUPFAM" id="SSF49854">
    <property type="entry name" value="Spermadhesin, CUB domain"/>
    <property type="match status" value="1"/>
</dbReference>
<feature type="non-terminal residue" evidence="16">
    <location>
        <position position="1"/>
    </location>
</feature>
<evidence type="ECO:0000256" key="2">
    <source>
        <dbReference type="ARBA" id="ARBA00022670"/>
    </source>
</evidence>
<dbReference type="Gene3D" id="3.40.390.10">
    <property type="entry name" value="Collagenase (Catalytic Domain)"/>
    <property type="match status" value="1"/>
</dbReference>
<feature type="active site" evidence="11">
    <location>
        <position position="227"/>
    </location>
</feature>
<dbReference type="InterPro" id="IPR036383">
    <property type="entry name" value="TSP1_rpt_sf"/>
</dbReference>
<evidence type="ECO:0000256" key="11">
    <source>
        <dbReference type="PROSITE-ProRule" id="PRU01211"/>
    </source>
</evidence>
<evidence type="ECO:0000256" key="13">
    <source>
        <dbReference type="SAM" id="MobiDB-lite"/>
    </source>
</evidence>
<evidence type="ECO:0000256" key="12">
    <source>
        <dbReference type="RuleBase" id="RU361183"/>
    </source>
</evidence>
<organism evidence="16 17">
    <name type="scientific">Mesorhabditis spiculigera</name>
    <dbReference type="NCBI Taxonomy" id="96644"/>
    <lineage>
        <taxon>Eukaryota</taxon>
        <taxon>Metazoa</taxon>
        <taxon>Ecdysozoa</taxon>
        <taxon>Nematoda</taxon>
        <taxon>Chromadorea</taxon>
        <taxon>Rhabditida</taxon>
        <taxon>Rhabditina</taxon>
        <taxon>Rhabditomorpha</taxon>
        <taxon>Rhabditoidea</taxon>
        <taxon>Rhabditidae</taxon>
        <taxon>Mesorhabditinae</taxon>
        <taxon>Mesorhabditis</taxon>
    </lineage>
</organism>
<keyword evidence="4 11" id="KW-0378">Hydrolase</keyword>
<evidence type="ECO:0000256" key="3">
    <source>
        <dbReference type="ARBA" id="ARBA00022723"/>
    </source>
</evidence>
<accession>A0AA36CWY1</accession>
<dbReference type="PANTHER" id="PTHR10127">
    <property type="entry name" value="DISCOIDIN, CUB, EGF, LAMININ , AND ZINC METALLOPROTEASE DOMAIN CONTAINING"/>
    <property type="match status" value="1"/>
</dbReference>
<dbReference type="FunFam" id="3.40.390.10:FF:000083">
    <property type="entry name" value="Zinc metalloproteinase"/>
    <property type="match status" value="1"/>
</dbReference>
<evidence type="ECO:0000256" key="4">
    <source>
        <dbReference type="ARBA" id="ARBA00022801"/>
    </source>
</evidence>
<evidence type="ECO:0000313" key="16">
    <source>
        <dbReference type="EMBL" id="CAJ0575933.1"/>
    </source>
</evidence>
<dbReference type="PANTHER" id="PTHR10127:SF810">
    <property type="entry name" value="ZINC METALLOPROTEINASE NAS-38"/>
    <property type="match status" value="1"/>
</dbReference>
<dbReference type="InterPro" id="IPR035914">
    <property type="entry name" value="Sperma_CUB_dom_sf"/>
</dbReference>
<keyword evidence="8" id="KW-1015">Disulfide bond</keyword>
<dbReference type="Pfam" id="PF01400">
    <property type="entry name" value="Astacin"/>
    <property type="match status" value="1"/>
</dbReference>
<proteinExistence type="predicted"/>
<dbReference type="SMART" id="SM00042">
    <property type="entry name" value="CUB"/>
    <property type="match status" value="1"/>
</dbReference>
<dbReference type="CDD" id="cd00041">
    <property type="entry name" value="CUB"/>
    <property type="match status" value="1"/>
</dbReference>
<evidence type="ECO:0000256" key="8">
    <source>
        <dbReference type="ARBA" id="ARBA00023157"/>
    </source>
</evidence>
<evidence type="ECO:0000259" key="14">
    <source>
        <dbReference type="PROSITE" id="PS01180"/>
    </source>
</evidence>
<name>A0AA36CWY1_9BILA</name>
<dbReference type="InterPro" id="IPR006026">
    <property type="entry name" value="Peptidase_Metallo"/>
</dbReference>
<dbReference type="GO" id="GO:0008270">
    <property type="term" value="F:zinc ion binding"/>
    <property type="evidence" value="ECO:0007669"/>
    <property type="project" value="UniProtKB-UniRule"/>
</dbReference>
<evidence type="ECO:0000256" key="1">
    <source>
        <dbReference type="ARBA" id="ARBA00022536"/>
    </source>
</evidence>
<dbReference type="EMBL" id="CATQJA010002641">
    <property type="protein sequence ID" value="CAJ0575933.1"/>
    <property type="molecule type" value="Genomic_DNA"/>
</dbReference>
<dbReference type="InterPro" id="IPR000884">
    <property type="entry name" value="TSP1_rpt"/>
</dbReference>
<keyword evidence="2 11" id="KW-0645">Protease</keyword>
<dbReference type="EC" id="3.4.24.-" evidence="12"/>
<dbReference type="PROSITE" id="PS01180">
    <property type="entry name" value="CUB"/>
    <property type="match status" value="1"/>
</dbReference>
<dbReference type="PROSITE" id="PS50092">
    <property type="entry name" value="TSP1"/>
    <property type="match status" value="1"/>
</dbReference>
<evidence type="ECO:0000256" key="10">
    <source>
        <dbReference type="PROSITE-ProRule" id="PRU00059"/>
    </source>
</evidence>
<keyword evidence="6 11" id="KW-0482">Metalloprotease</keyword>
<dbReference type="Gene3D" id="2.20.100.10">
    <property type="entry name" value="Thrombospondin type-1 (TSP1) repeat"/>
    <property type="match status" value="1"/>
</dbReference>
<protein>
    <recommendedName>
        <fullName evidence="12">Metalloendopeptidase</fullName>
        <ecNumber evidence="12">3.4.24.-</ecNumber>
    </recommendedName>
</protein>
<dbReference type="AlphaFoldDB" id="A0AA36CWY1"/>
<feature type="compositionally biased region" description="Gly residues" evidence="13">
    <location>
        <begin position="612"/>
        <end position="621"/>
    </location>
</feature>
<keyword evidence="5 11" id="KW-0862">Zinc</keyword>
<comment type="cofactor">
    <cofactor evidence="11 12">
        <name>Zn(2+)</name>
        <dbReference type="ChEBI" id="CHEBI:29105"/>
    </cofactor>
    <text evidence="11 12">Binds 1 zinc ion per subunit.</text>
</comment>
<dbReference type="SMART" id="SM00209">
    <property type="entry name" value="TSP1"/>
    <property type="match status" value="1"/>
</dbReference>
<dbReference type="InterPro" id="IPR024079">
    <property type="entry name" value="MetalloPept_cat_dom_sf"/>
</dbReference>
<evidence type="ECO:0000259" key="15">
    <source>
        <dbReference type="PROSITE" id="PS51864"/>
    </source>
</evidence>
<dbReference type="PRINTS" id="PR00480">
    <property type="entry name" value="ASTACIN"/>
</dbReference>
<dbReference type="InterPro" id="IPR000859">
    <property type="entry name" value="CUB_dom"/>
</dbReference>
<dbReference type="Pfam" id="PF00431">
    <property type="entry name" value="CUB"/>
    <property type="match status" value="1"/>
</dbReference>
<feature type="binding site" evidence="11">
    <location>
        <position position="236"/>
    </location>
    <ligand>
        <name>Zn(2+)</name>
        <dbReference type="ChEBI" id="CHEBI:29105"/>
        <note>catalytic</note>
    </ligand>
</feature>